<comment type="cofactor">
    <cofactor evidence="1">
        <name>FAD</name>
        <dbReference type="ChEBI" id="CHEBI:57692"/>
    </cofactor>
</comment>
<keyword evidence="2" id="KW-0001">2Fe-2S</keyword>
<dbReference type="SUPFAM" id="SSF63380">
    <property type="entry name" value="Riboflavin synthase domain-like"/>
    <property type="match status" value="1"/>
</dbReference>
<dbReference type="AlphaFoldDB" id="A0A4Y5QZP4"/>
<name>A0A4Y5QZP4_9PSEU</name>
<evidence type="ECO:0000256" key="3">
    <source>
        <dbReference type="ARBA" id="ARBA00023014"/>
    </source>
</evidence>
<feature type="domain" description="FAD-binding FR-type" evidence="5">
    <location>
        <begin position="105"/>
        <end position="205"/>
    </location>
</feature>
<evidence type="ECO:0000256" key="1">
    <source>
        <dbReference type="ARBA" id="ARBA00001974"/>
    </source>
</evidence>
<dbReference type="GO" id="GO:0004497">
    <property type="term" value="F:monooxygenase activity"/>
    <property type="evidence" value="ECO:0007669"/>
    <property type="project" value="UniProtKB-KW"/>
</dbReference>
<dbReference type="SUPFAM" id="SSF52343">
    <property type="entry name" value="Ferredoxin reductase-like, C-terminal NADP-linked domain"/>
    <property type="match status" value="1"/>
</dbReference>
<dbReference type="GO" id="GO:0051537">
    <property type="term" value="F:2 iron, 2 sulfur cluster binding"/>
    <property type="evidence" value="ECO:0007669"/>
    <property type="project" value="UniProtKB-KW"/>
</dbReference>
<dbReference type="InterPro" id="IPR050415">
    <property type="entry name" value="MRET"/>
</dbReference>
<reference evidence="6" key="1">
    <citation type="journal article" date="2019" name="Chemosphere">
        <title>Novel tetrahydrofuran (THF) degradation-associated genes and cooperation patterns of a THF-degrading microbial community as revealed by metagenomic.</title>
        <authorList>
            <person name="Qi M."/>
            <person name="Huang H."/>
            <person name="Zhang Y."/>
            <person name="Wang H."/>
            <person name="Li H."/>
            <person name="Lu Z."/>
        </authorList>
    </citation>
    <scope>NUCLEOTIDE SEQUENCE</scope>
</reference>
<evidence type="ECO:0000313" key="6">
    <source>
        <dbReference type="EMBL" id="QCY50163.1"/>
    </source>
</evidence>
<dbReference type="Gene3D" id="3.40.50.80">
    <property type="entry name" value="Nucleotide-binding domain of ferredoxin-NADP reductase (FNR) module"/>
    <property type="match status" value="1"/>
</dbReference>
<evidence type="ECO:0000259" key="5">
    <source>
        <dbReference type="PROSITE" id="PS51384"/>
    </source>
</evidence>
<dbReference type="Gene3D" id="3.10.20.30">
    <property type="match status" value="1"/>
</dbReference>
<dbReference type="InterPro" id="IPR017938">
    <property type="entry name" value="Riboflavin_synthase-like_b-brl"/>
</dbReference>
<keyword evidence="2" id="KW-0479">Metal-binding</keyword>
<feature type="domain" description="2Fe-2S ferredoxin-type" evidence="4">
    <location>
        <begin position="4"/>
        <end position="95"/>
    </location>
</feature>
<sequence>MGTFNVRFEPIGEEIECGEEETILDAAFRSGYNLVHGCREGRCSACKAFVLDDGWIYLKKYSSFALSDQEEEAGYTLLCRAVPESDVTVELLNYDPDHYRLEHPIVDGIGRVVAVETLTHDIRRLVLEIESPQNFGFLPGQFADIWIPGTDERRSFSMANLPHDGHLEFIIKQYPGGRFGAMLDDGLEVGDPVKFTGPYGTCYLRDTGGDRSSLLIAGGSGMAPILSLLRQMSADGAGRTVYVFYGGRTRRDLFYAELVESLGRSIERFAFIQVVSDEANGDGCSDDVRHGYIHDAVDQWIDSSGFQLDACDVYMAGPPPMVDAVNDVLTLRHQVEQNRIFVDKFTSTGPEDAVDVNSVASS</sequence>
<dbReference type="InterPro" id="IPR001041">
    <property type="entry name" value="2Fe-2S_ferredoxin-type"/>
</dbReference>
<dbReference type="PROSITE" id="PS51384">
    <property type="entry name" value="FAD_FR"/>
    <property type="match status" value="1"/>
</dbReference>
<dbReference type="InterPro" id="IPR001433">
    <property type="entry name" value="OxRdtase_FAD/NAD-bd"/>
</dbReference>
<organism evidence="6">
    <name type="scientific">uncultured Pseudonocardia sp</name>
    <dbReference type="NCBI Taxonomy" id="211455"/>
    <lineage>
        <taxon>Bacteria</taxon>
        <taxon>Bacillati</taxon>
        <taxon>Actinomycetota</taxon>
        <taxon>Actinomycetes</taxon>
        <taxon>Pseudonocardiales</taxon>
        <taxon>Pseudonocardiaceae</taxon>
        <taxon>Pseudonocardia</taxon>
        <taxon>environmental samples</taxon>
    </lineage>
</organism>
<dbReference type="InterPro" id="IPR006058">
    <property type="entry name" value="2Fe2S_fd_BS"/>
</dbReference>
<keyword evidence="6" id="KW-0560">Oxidoreductase</keyword>
<keyword evidence="2" id="KW-0408">Iron</keyword>
<dbReference type="InterPro" id="IPR036010">
    <property type="entry name" value="2Fe-2S_ferredoxin-like_sf"/>
</dbReference>
<dbReference type="InterPro" id="IPR017927">
    <property type="entry name" value="FAD-bd_FR_type"/>
</dbReference>
<dbReference type="InterPro" id="IPR008333">
    <property type="entry name" value="Cbr1-like_FAD-bd_dom"/>
</dbReference>
<dbReference type="PROSITE" id="PS00197">
    <property type="entry name" value="2FE2S_FER_1"/>
    <property type="match status" value="1"/>
</dbReference>
<dbReference type="InterPro" id="IPR039261">
    <property type="entry name" value="FNR_nucleotide-bd"/>
</dbReference>
<dbReference type="Pfam" id="PF00111">
    <property type="entry name" value="Fer2"/>
    <property type="match status" value="1"/>
</dbReference>
<protein>
    <submittedName>
        <fullName evidence="6">Reductase component of multicomponent tetrahydrofuran monooxygenase</fullName>
    </submittedName>
</protein>
<proteinExistence type="predicted"/>
<dbReference type="PROSITE" id="PS51085">
    <property type="entry name" value="2FE2S_FER_2"/>
    <property type="match status" value="1"/>
</dbReference>
<keyword evidence="6" id="KW-0503">Monooxygenase</keyword>
<dbReference type="PANTHER" id="PTHR47354:SF5">
    <property type="entry name" value="PROTEIN RFBI"/>
    <property type="match status" value="1"/>
</dbReference>
<accession>A0A4Y5QZP4</accession>
<dbReference type="SUPFAM" id="SSF54292">
    <property type="entry name" value="2Fe-2S ferredoxin-like"/>
    <property type="match status" value="1"/>
</dbReference>
<evidence type="ECO:0000256" key="2">
    <source>
        <dbReference type="ARBA" id="ARBA00022714"/>
    </source>
</evidence>
<keyword evidence="3" id="KW-0411">Iron-sulfur</keyword>
<dbReference type="Pfam" id="PF00175">
    <property type="entry name" value="NAD_binding_1"/>
    <property type="match status" value="1"/>
</dbReference>
<dbReference type="Pfam" id="PF00970">
    <property type="entry name" value="FAD_binding_6"/>
    <property type="match status" value="1"/>
</dbReference>
<dbReference type="CDD" id="cd00207">
    <property type="entry name" value="fer2"/>
    <property type="match status" value="1"/>
</dbReference>
<evidence type="ECO:0000259" key="4">
    <source>
        <dbReference type="PROSITE" id="PS51085"/>
    </source>
</evidence>
<dbReference type="InterPro" id="IPR012675">
    <property type="entry name" value="Beta-grasp_dom_sf"/>
</dbReference>
<gene>
    <name evidence="6" type="primary">thmXD</name>
</gene>
<dbReference type="EMBL" id="MK370037">
    <property type="protein sequence ID" value="QCY50163.1"/>
    <property type="molecule type" value="Genomic_DNA"/>
</dbReference>
<dbReference type="PANTHER" id="PTHR47354">
    <property type="entry name" value="NADH OXIDOREDUCTASE HCR"/>
    <property type="match status" value="1"/>
</dbReference>
<dbReference type="PRINTS" id="PR00410">
    <property type="entry name" value="PHEHYDRXLASE"/>
</dbReference>
<dbReference type="Gene3D" id="2.40.30.10">
    <property type="entry name" value="Translation factors"/>
    <property type="match status" value="1"/>
</dbReference>